<keyword evidence="1" id="KW-0472">Membrane</keyword>
<keyword evidence="3" id="KW-1185">Reference proteome</keyword>
<accession>A0ABS6YBU2</accession>
<evidence type="ECO:0000256" key="1">
    <source>
        <dbReference type="SAM" id="Phobius"/>
    </source>
</evidence>
<dbReference type="Proteomes" id="UP000788426">
    <property type="component" value="Unassembled WGS sequence"/>
</dbReference>
<name>A0ABS6YBU2_9BACT</name>
<dbReference type="EMBL" id="JAHXCT010000003">
    <property type="protein sequence ID" value="MBW4769040.1"/>
    <property type="molecule type" value="Genomic_DNA"/>
</dbReference>
<reference evidence="2 3" key="1">
    <citation type="submission" date="2021-07" db="EMBL/GenBank/DDBJ databases">
        <title>Genomic diversity and antimicrobial resistance of Prevotella spp. isolated from chronic lung disease airways.</title>
        <authorList>
            <person name="Webb K.A."/>
            <person name="Olagoke O.S."/>
            <person name="Baird T."/>
            <person name="Neill J."/>
            <person name="Pham A."/>
            <person name="Wells T.J."/>
            <person name="Ramsay K.A."/>
            <person name="Bell S.C."/>
            <person name="Sarovich D.S."/>
            <person name="Price E.P."/>
        </authorList>
    </citation>
    <scope>NUCLEOTIDE SEQUENCE [LARGE SCALE GENOMIC DNA]</scope>
    <source>
        <strain evidence="2 3">SCHI0011.S.12</strain>
    </source>
</reference>
<gene>
    <name evidence="2" type="ORF">KZO38_04610</name>
</gene>
<organism evidence="2 3">
    <name type="scientific">Hoylesella nanceiensis</name>
    <dbReference type="NCBI Taxonomy" id="425941"/>
    <lineage>
        <taxon>Bacteria</taxon>
        <taxon>Pseudomonadati</taxon>
        <taxon>Bacteroidota</taxon>
        <taxon>Bacteroidia</taxon>
        <taxon>Bacteroidales</taxon>
        <taxon>Prevotellaceae</taxon>
        <taxon>Hoylesella</taxon>
    </lineage>
</organism>
<keyword evidence="1" id="KW-1133">Transmembrane helix</keyword>
<evidence type="ECO:0000313" key="2">
    <source>
        <dbReference type="EMBL" id="MBW4769040.1"/>
    </source>
</evidence>
<protein>
    <submittedName>
        <fullName evidence="2">Uncharacterized protein</fullName>
    </submittedName>
</protein>
<proteinExistence type="predicted"/>
<sequence length="110" mass="12341">MVKVAIKNENITSFGGIYHIMDVFSKLGFEKLTESVLGKRGSSGKAFCYGSINKGVSSNKIEPTPLFFTLFIRVLLLRYYFIYTFLAVPSAYLMMLIPLTGAVRRKPSMV</sequence>
<feature type="transmembrane region" description="Helical" evidence="1">
    <location>
        <begin position="80"/>
        <end position="103"/>
    </location>
</feature>
<keyword evidence="1" id="KW-0812">Transmembrane</keyword>
<comment type="caution">
    <text evidence="2">The sequence shown here is derived from an EMBL/GenBank/DDBJ whole genome shotgun (WGS) entry which is preliminary data.</text>
</comment>
<evidence type="ECO:0000313" key="3">
    <source>
        <dbReference type="Proteomes" id="UP000788426"/>
    </source>
</evidence>
<dbReference type="RefSeq" id="WP_219481185.1">
    <property type="nucleotide sequence ID" value="NZ_JAHXCT010000003.1"/>
</dbReference>